<evidence type="ECO:0000313" key="2">
    <source>
        <dbReference type="Proteomes" id="UP001515480"/>
    </source>
</evidence>
<dbReference type="EMBL" id="JBGBPQ010000008">
    <property type="protein sequence ID" value="KAL1520939.1"/>
    <property type="molecule type" value="Genomic_DNA"/>
</dbReference>
<accession>A0AB34JHD9</accession>
<reference evidence="1 2" key="1">
    <citation type="journal article" date="2024" name="Science">
        <title>Giant polyketide synthase enzymes in the biosynthesis of giant marine polyether toxins.</title>
        <authorList>
            <person name="Fallon T.R."/>
            <person name="Shende V.V."/>
            <person name="Wierzbicki I.H."/>
            <person name="Pendleton A.L."/>
            <person name="Watervoot N.F."/>
            <person name="Auber R.P."/>
            <person name="Gonzalez D.J."/>
            <person name="Wisecaver J.H."/>
            <person name="Moore B.S."/>
        </authorList>
    </citation>
    <scope>NUCLEOTIDE SEQUENCE [LARGE SCALE GENOMIC DNA]</scope>
    <source>
        <strain evidence="1 2">12B1</strain>
    </source>
</reference>
<evidence type="ECO:0000313" key="1">
    <source>
        <dbReference type="EMBL" id="KAL1520939.1"/>
    </source>
</evidence>
<proteinExistence type="predicted"/>
<comment type="caution">
    <text evidence="1">The sequence shown here is derived from an EMBL/GenBank/DDBJ whole genome shotgun (WGS) entry which is preliminary data.</text>
</comment>
<dbReference type="Proteomes" id="UP001515480">
    <property type="component" value="Unassembled WGS sequence"/>
</dbReference>
<gene>
    <name evidence="1" type="ORF">AB1Y20_022499</name>
</gene>
<dbReference type="AlphaFoldDB" id="A0AB34JHD9"/>
<sequence>MASAAPTLNMQVDDEGIQEIEAHIGITAQATHIPASKLRSWLQRILNSWELMWHDFRLRDDAKPSLVTCVAPHSTFQAVGTAAAVMRAELGAELRGSAPSSAGRLGRTHEARATRALVPESTRTRAVVAASAGSDRVQDAPRVEMTIGRRNWQPRTGNNSCQASLDVPEAFHEIKRRYATKGASSSNAQA</sequence>
<protein>
    <submittedName>
        <fullName evidence="1">Uncharacterized protein</fullName>
    </submittedName>
</protein>
<keyword evidence="2" id="KW-1185">Reference proteome</keyword>
<organism evidence="1 2">
    <name type="scientific">Prymnesium parvum</name>
    <name type="common">Toxic golden alga</name>
    <dbReference type="NCBI Taxonomy" id="97485"/>
    <lineage>
        <taxon>Eukaryota</taxon>
        <taxon>Haptista</taxon>
        <taxon>Haptophyta</taxon>
        <taxon>Prymnesiophyceae</taxon>
        <taxon>Prymnesiales</taxon>
        <taxon>Prymnesiaceae</taxon>
        <taxon>Prymnesium</taxon>
    </lineage>
</organism>
<name>A0AB34JHD9_PRYPA</name>